<dbReference type="Proteomes" id="UP001152320">
    <property type="component" value="Chromosome 7"/>
</dbReference>
<reference evidence="1" key="1">
    <citation type="submission" date="2021-10" db="EMBL/GenBank/DDBJ databases">
        <title>Tropical sea cucumber genome reveals ecological adaptation and Cuvierian tubules defense mechanism.</title>
        <authorList>
            <person name="Chen T."/>
        </authorList>
    </citation>
    <scope>NUCLEOTIDE SEQUENCE</scope>
    <source>
        <strain evidence="1">Nanhai2018</strain>
        <tissue evidence="1">Muscle</tissue>
    </source>
</reference>
<protein>
    <submittedName>
        <fullName evidence="1">Uncharacterized protein</fullName>
    </submittedName>
</protein>
<evidence type="ECO:0000313" key="2">
    <source>
        <dbReference type="Proteomes" id="UP001152320"/>
    </source>
</evidence>
<evidence type="ECO:0000313" key="1">
    <source>
        <dbReference type="EMBL" id="KAJ8038648.1"/>
    </source>
</evidence>
<accession>A0A9Q1C5L1</accession>
<name>A0A9Q1C5L1_HOLLE</name>
<dbReference type="AlphaFoldDB" id="A0A9Q1C5L1"/>
<proteinExistence type="predicted"/>
<dbReference type="EMBL" id="JAIZAY010000007">
    <property type="protein sequence ID" value="KAJ8038648.1"/>
    <property type="molecule type" value="Genomic_DNA"/>
</dbReference>
<keyword evidence="2" id="KW-1185">Reference proteome</keyword>
<sequence length="75" mass="8258">MRFLPLDPTYCSNPGRHEAPIEKPLDALLSRGAAILLPSPKLYLPSCLCSVLLFWGRTRDSSLCIAKVNTIMTAI</sequence>
<gene>
    <name evidence="1" type="ORF">HOLleu_16132</name>
</gene>
<organism evidence="1 2">
    <name type="scientific">Holothuria leucospilota</name>
    <name type="common">Black long sea cucumber</name>
    <name type="synonym">Mertensiothuria leucospilota</name>
    <dbReference type="NCBI Taxonomy" id="206669"/>
    <lineage>
        <taxon>Eukaryota</taxon>
        <taxon>Metazoa</taxon>
        <taxon>Echinodermata</taxon>
        <taxon>Eleutherozoa</taxon>
        <taxon>Echinozoa</taxon>
        <taxon>Holothuroidea</taxon>
        <taxon>Aspidochirotacea</taxon>
        <taxon>Aspidochirotida</taxon>
        <taxon>Holothuriidae</taxon>
        <taxon>Holothuria</taxon>
    </lineage>
</organism>
<comment type="caution">
    <text evidence="1">The sequence shown here is derived from an EMBL/GenBank/DDBJ whole genome shotgun (WGS) entry which is preliminary data.</text>
</comment>